<feature type="transmembrane region" description="Helical" evidence="8">
    <location>
        <begin position="12"/>
        <end position="30"/>
    </location>
</feature>
<feature type="transmembrane region" description="Helical" evidence="8">
    <location>
        <begin position="301"/>
        <end position="320"/>
    </location>
</feature>
<evidence type="ECO:0000256" key="6">
    <source>
        <dbReference type="ARBA" id="ARBA00022989"/>
    </source>
</evidence>
<dbReference type="EMBL" id="CP038015">
    <property type="protein sequence ID" value="QBP42316.1"/>
    <property type="molecule type" value="Genomic_DNA"/>
</dbReference>
<evidence type="ECO:0000256" key="8">
    <source>
        <dbReference type="SAM" id="Phobius"/>
    </source>
</evidence>
<dbReference type="Gene3D" id="1.20.1740.10">
    <property type="entry name" value="Amino acid/polyamine transporter I"/>
    <property type="match status" value="1"/>
</dbReference>
<protein>
    <submittedName>
        <fullName evidence="9">Spore gernimation protein</fullName>
    </submittedName>
</protein>
<organism evidence="9 10">
    <name type="scientific">Paenisporosarcina antarctica</name>
    <dbReference type="NCBI Taxonomy" id="417367"/>
    <lineage>
        <taxon>Bacteria</taxon>
        <taxon>Bacillati</taxon>
        <taxon>Bacillota</taxon>
        <taxon>Bacilli</taxon>
        <taxon>Bacillales</taxon>
        <taxon>Caryophanaceae</taxon>
        <taxon>Paenisporosarcina</taxon>
    </lineage>
</organism>
<dbReference type="OrthoDB" id="1931502at2"/>
<dbReference type="Pfam" id="PF03845">
    <property type="entry name" value="Spore_permease"/>
    <property type="match status" value="1"/>
</dbReference>
<comment type="subcellular location">
    <subcellularLocation>
        <location evidence="1">Membrane</location>
        <topology evidence="1">Multi-pass membrane protein</topology>
    </subcellularLocation>
</comment>
<evidence type="ECO:0000256" key="7">
    <source>
        <dbReference type="ARBA" id="ARBA00023136"/>
    </source>
</evidence>
<dbReference type="Proteomes" id="UP000294292">
    <property type="component" value="Chromosome"/>
</dbReference>
<keyword evidence="3" id="KW-0813">Transport</keyword>
<keyword evidence="6 8" id="KW-1133">Transmembrane helix</keyword>
<evidence type="ECO:0000256" key="1">
    <source>
        <dbReference type="ARBA" id="ARBA00004141"/>
    </source>
</evidence>
<evidence type="ECO:0000313" key="10">
    <source>
        <dbReference type="Proteomes" id="UP000294292"/>
    </source>
</evidence>
<feature type="transmembrane region" description="Helical" evidence="8">
    <location>
        <begin position="145"/>
        <end position="164"/>
    </location>
</feature>
<dbReference type="RefSeq" id="WP_134210868.1">
    <property type="nucleotide sequence ID" value="NZ_CP038015.1"/>
</dbReference>
<reference evidence="9 10" key="1">
    <citation type="submission" date="2019-03" db="EMBL/GenBank/DDBJ databases">
        <title>Complete genome sequence of Paenisporosarcina antarctica CGMCC 1.6503T.</title>
        <authorList>
            <person name="Rong J.-C."/>
            <person name="Chi N.-Y."/>
            <person name="Zhang Q.-F."/>
        </authorList>
    </citation>
    <scope>NUCLEOTIDE SEQUENCE [LARGE SCALE GENOMIC DNA]</scope>
    <source>
        <strain evidence="9 10">CGMCC 1.6503</strain>
    </source>
</reference>
<evidence type="ECO:0000256" key="4">
    <source>
        <dbReference type="ARBA" id="ARBA00022544"/>
    </source>
</evidence>
<keyword evidence="7 8" id="KW-0472">Membrane</keyword>
<evidence type="ECO:0000256" key="3">
    <source>
        <dbReference type="ARBA" id="ARBA00022448"/>
    </source>
</evidence>
<name>A0A4P7A2Y0_9BACL</name>
<feature type="transmembrane region" description="Helical" evidence="8">
    <location>
        <begin position="219"/>
        <end position="239"/>
    </location>
</feature>
<feature type="transmembrane region" description="Helical" evidence="8">
    <location>
        <begin position="119"/>
        <end position="138"/>
    </location>
</feature>
<dbReference type="PANTHER" id="PTHR34975:SF2">
    <property type="entry name" value="SPORE GERMINATION PROTEIN A2"/>
    <property type="match status" value="1"/>
</dbReference>
<evidence type="ECO:0000256" key="5">
    <source>
        <dbReference type="ARBA" id="ARBA00022692"/>
    </source>
</evidence>
<keyword evidence="5 8" id="KW-0812">Transmembrane</keyword>
<comment type="similarity">
    <text evidence="2">Belongs to the amino acid-polyamine-organocation (APC) superfamily. Spore germination protein (SGP) (TC 2.A.3.9) family.</text>
</comment>
<dbReference type="NCBIfam" id="TIGR00912">
    <property type="entry name" value="2A0309"/>
    <property type="match status" value="1"/>
</dbReference>
<feature type="transmembrane region" description="Helical" evidence="8">
    <location>
        <begin position="42"/>
        <end position="64"/>
    </location>
</feature>
<keyword evidence="4" id="KW-0309">Germination</keyword>
<keyword evidence="10" id="KW-1185">Reference proteome</keyword>
<dbReference type="GO" id="GO:0016020">
    <property type="term" value="C:membrane"/>
    <property type="evidence" value="ECO:0007669"/>
    <property type="project" value="UniProtKB-SubCell"/>
</dbReference>
<dbReference type="KEGG" id="panc:E2636_14650"/>
<dbReference type="PANTHER" id="PTHR34975">
    <property type="entry name" value="SPORE GERMINATION PROTEIN A2"/>
    <property type="match status" value="1"/>
</dbReference>
<dbReference type="AlphaFoldDB" id="A0A4P7A2Y0"/>
<gene>
    <name evidence="9" type="ORF">E2636_14650</name>
</gene>
<evidence type="ECO:0000313" key="9">
    <source>
        <dbReference type="EMBL" id="QBP42316.1"/>
    </source>
</evidence>
<sequence length="361" mass="41840">MDVTKKKVLNGYHVVFLVQNVMIGMGLLSFNQVVSPLGYSQWWIPLFFGVLANITLIPMVWLALQYKEDDLFDIHEKLLGKKIGKLLNILLIVYVVLVIASVLQNYLDLIQIAILPDRSNLFHSFFILLLAVLIVNGGIKSVARFCIFTFFFTIGLVYFLRWGYVEGEISHLLPLFNFSISEFLEATKLGYSSMVGYELILVYFPYIINQKKVFKQASLGIWITVLIYFMTSVVAVMYFSEWQLKHMFYPVLELFQAVRLSFVERIDTIGITIWVFLILSTISAYIWVVKKGIESVRAKNSQYHIYFTAVCVYVLISLPFSQTIKKTLHENIFYVSYGIILWPVFLCMIHFLRKEKKGVVK</sequence>
<evidence type="ECO:0000256" key="2">
    <source>
        <dbReference type="ARBA" id="ARBA00007998"/>
    </source>
</evidence>
<feature type="transmembrane region" description="Helical" evidence="8">
    <location>
        <begin position="189"/>
        <end position="207"/>
    </location>
</feature>
<dbReference type="GO" id="GO:0009847">
    <property type="term" value="P:spore germination"/>
    <property type="evidence" value="ECO:0007669"/>
    <property type="project" value="InterPro"/>
</dbReference>
<accession>A0A4P7A2Y0</accession>
<feature type="transmembrane region" description="Helical" evidence="8">
    <location>
        <begin position="269"/>
        <end position="289"/>
    </location>
</feature>
<proteinExistence type="inferred from homology"/>
<dbReference type="InterPro" id="IPR004761">
    <property type="entry name" value="Spore_GerAB"/>
</dbReference>
<feature type="transmembrane region" description="Helical" evidence="8">
    <location>
        <begin position="85"/>
        <end position="107"/>
    </location>
</feature>
<feature type="transmembrane region" description="Helical" evidence="8">
    <location>
        <begin position="332"/>
        <end position="352"/>
    </location>
</feature>